<evidence type="ECO:0000313" key="3">
    <source>
        <dbReference type="Proteomes" id="UP001139722"/>
    </source>
</evidence>
<feature type="transmembrane region" description="Helical" evidence="1">
    <location>
        <begin position="56"/>
        <end position="81"/>
    </location>
</feature>
<protein>
    <submittedName>
        <fullName evidence="2">Uncharacterized protein</fullName>
    </submittedName>
</protein>
<sequence length="205" mass="21091">MALGTSAPVRSGSIADFDRTTSIWGPITLGLGLVITMAAAFFVAFGTGLGITAGEFWTAVGAVALLLGIGAIIEPIMYYPILGKSAMYQAFMIGNIGNKLLPASIVAQNKLGAKAGTKRAEFISGSAIIGAVIVHLITLIVIVGLLGTWLLSLIPGEVIETVQAFILPAVFGAMIPQLVSFLIKPKSKAPAEADAESYADAGVTD</sequence>
<name>A0A9X2GX05_9MICO</name>
<feature type="transmembrane region" description="Helical" evidence="1">
    <location>
        <begin position="23"/>
        <end position="44"/>
    </location>
</feature>
<keyword evidence="3" id="KW-1185">Reference proteome</keyword>
<feature type="transmembrane region" description="Helical" evidence="1">
    <location>
        <begin position="162"/>
        <end position="183"/>
    </location>
</feature>
<comment type="caution">
    <text evidence="2">The sequence shown here is derived from an EMBL/GenBank/DDBJ whole genome shotgun (WGS) entry which is preliminary data.</text>
</comment>
<evidence type="ECO:0000256" key="1">
    <source>
        <dbReference type="SAM" id="Phobius"/>
    </source>
</evidence>
<feature type="transmembrane region" description="Helical" evidence="1">
    <location>
        <begin position="128"/>
        <end position="150"/>
    </location>
</feature>
<proteinExistence type="predicted"/>
<keyword evidence="1" id="KW-1133">Transmembrane helix</keyword>
<organism evidence="2 3">
    <name type="scientific">Agromyces terreus</name>
    <dbReference type="NCBI Taxonomy" id="424795"/>
    <lineage>
        <taxon>Bacteria</taxon>
        <taxon>Bacillati</taxon>
        <taxon>Actinomycetota</taxon>
        <taxon>Actinomycetes</taxon>
        <taxon>Micrococcales</taxon>
        <taxon>Microbacteriaceae</taxon>
        <taxon>Agromyces</taxon>
    </lineage>
</organism>
<reference evidence="2" key="1">
    <citation type="submission" date="2022-06" db="EMBL/GenBank/DDBJ databases">
        <title>Sequencing the genomes of 1000 actinobacteria strains.</title>
        <authorList>
            <person name="Klenk H.-P."/>
        </authorList>
    </citation>
    <scope>NUCLEOTIDE SEQUENCE</scope>
    <source>
        <strain evidence="2">DSM 22016</strain>
    </source>
</reference>
<gene>
    <name evidence="2" type="ORF">BJ978_001311</name>
</gene>
<dbReference type="AlphaFoldDB" id="A0A9X2GX05"/>
<dbReference type="RefSeq" id="WP_156998234.1">
    <property type="nucleotide sequence ID" value="NZ_BAAANU010000007.1"/>
</dbReference>
<dbReference type="EMBL" id="JAMZDY010000001">
    <property type="protein sequence ID" value="MCP2370635.1"/>
    <property type="molecule type" value="Genomic_DNA"/>
</dbReference>
<dbReference type="Proteomes" id="UP001139722">
    <property type="component" value="Unassembled WGS sequence"/>
</dbReference>
<keyword evidence="1" id="KW-0472">Membrane</keyword>
<evidence type="ECO:0000313" key="2">
    <source>
        <dbReference type="EMBL" id="MCP2370635.1"/>
    </source>
</evidence>
<dbReference type="OrthoDB" id="2052735at2"/>
<keyword evidence="1" id="KW-0812">Transmembrane</keyword>
<accession>A0A9X2GX05</accession>